<organism evidence="7 8">
    <name type="scientific">Neolewinella agarilytica</name>
    <dbReference type="NCBI Taxonomy" id="478744"/>
    <lineage>
        <taxon>Bacteria</taxon>
        <taxon>Pseudomonadati</taxon>
        <taxon>Bacteroidota</taxon>
        <taxon>Saprospiria</taxon>
        <taxon>Saprospirales</taxon>
        <taxon>Lewinellaceae</taxon>
        <taxon>Neolewinella</taxon>
    </lineage>
</organism>
<keyword evidence="8" id="KW-1185">Reference proteome</keyword>
<dbReference type="GO" id="GO:0008483">
    <property type="term" value="F:transaminase activity"/>
    <property type="evidence" value="ECO:0007669"/>
    <property type="project" value="UniProtKB-KW"/>
</dbReference>
<evidence type="ECO:0000256" key="3">
    <source>
        <dbReference type="ARBA" id="ARBA00022679"/>
    </source>
</evidence>
<evidence type="ECO:0000256" key="4">
    <source>
        <dbReference type="ARBA" id="ARBA00022898"/>
    </source>
</evidence>
<dbReference type="Gene3D" id="3.90.1150.10">
    <property type="entry name" value="Aspartate Aminotransferase, domain 1"/>
    <property type="match status" value="1"/>
</dbReference>
<keyword evidence="2 7" id="KW-0032">Aminotransferase</keyword>
<dbReference type="PANTHER" id="PTHR43643">
    <property type="entry name" value="HISTIDINOL-PHOSPHATE AMINOTRANSFERASE 2"/>
    <property type="match status" value="1"/>
</dbReference>
<evidence type="ECO:0000256" key="5">
    <source>
        <dbReference type="SAM" id="SignalP"/>
    </source>
</evidence>
<evidence type="ECO:0000256" key="1">
    <source>
        <dbReference type="ARBA" id="ARBA00007970"/>
    </source>
</evidence>
<proteinExistence type="inferred from homology"/>
<evidence type="ECO:0000256" key="2">
    <source>
        <dbReference type="ARBA" id="ARBA00022576"/>
    </source>
</evidence>
<feature type="signal peptide" evidence="5">
    <location>
        <begin position="1"/>
        <end position="32"/>
    </location>
</feature>
<dbReference type="InterPro" id="IPR004839">
    <property type="entry name" value="Aminotransferase_I/II_large"/>
</dbReference>
<dbReference type="EMBL" id="FOFB01000010">
    <property type="protein sequence ID" value="SEQ47269.1"/>
    <property type="molecule type" value="Genomic_DNA"/>
</dbReference>
<keyword evidence="4" id="KW-0663">Pyridoxal phosphate</keyword>
<dbReference type="GO" id="GO:0030170">
    <property type="term" value="F:pyridoxal phosphate binding"/>
    <property type="evidence" value="ECO:0007669"/>
    <property type="project" value="InterPro"/>
</dbReference>
<dbReference type="STRING" id="478744.SAMN05444359_110110"/>
<dbReference type="InterPro" id="IPR015422">
    <property type="entry name" value="PyrdxlP-dep_Trfase_small"/>
</dbReference>
<sequence>MSDYSSLSRRNWLRKATLAGAGLAAAPFALKAAPGLLPRHAAVREIMPSLEWERAHTMARPELKARLLANENPWGPSPDARLAIMEAAVSGNRYQHEAAGNLRKMIADFEGVPEDHILLAPGSSDVLEKMAIMHFMNGGNLVAADPAYMSLIKTAVAMKAEWKKVRLTDSWAHDLEGMKKAVDKDTKMVYICNPNNPTGTLTDSDDIRKFIREVATDDTTIFVDEAYLEFLPDYKSKSMVSMIKEGKNVVVARTFSKVHGMAGLRIGYGVMLPSMLKKVNSIWRGNMSLCKTSLMGAMASMGDTEFQKMSVKGTADARAQTVAGLRKMGFSPVPSHTSFMIFPIEMEGKAFLNAMFSKGVGVRAFDIFGDDYCRVSMGKPEEMDLFLSTLQEVLV</sequence>
<dbReference type="CDD" id="cd00609">
    <property type="entry name" value="AAT_like"/>
    <property type="match status" value="1"/>
</dbReference>
<reference evidence="8" key="1">
    <citation type="submission" date="2016-10" db="EMBL/GenBank/DDBJ databases">
        <authorList>
            <person name="Varghese N."/>
            <person name="Submissions S."/>
        </authorList>
    </citation>
    <scope>NUCLEOTIDE SEQUENCE [LARGE SCALE GENOMIC DNA]</scope>
    <source>
        <strain evidence="8">DSM 24740</strain>
    </source>
</reference>
<dbReference type="InterPro" id="IPR050106">
    <property type="entry name" value="HistidinolP_aminotransfase"/>
</dbReference>
<evidence type="ECO:0000259" key="6">
    <source>
        <dbReference type="Pfam" id="PF00155"/>
    </source>
</evidence>
<dbReference type="InterPro" id="IPR006311">
    <property type="entry name" value="TAT_signal"/>
</dbReference>
<dbReference type="PROSITE" id="PS51318">
    <property type="entry name" value="TAT"/>
    <property type="match status" value="1"/>
</dbReference>
<keyword evidence="3 7" id="KW-0808">Transferase</keyword>
<gene>
    <name evidence="7" type="ORF">SAMN05444359_110110</name>
</gene>
<dbReference type="Proteomes" id="UP000199021">
    <property type="component" value="Unassembled WGS sequence"/>
</dbReference>
<dbReference type="InterPro" id="IPR015421">
    <property type="entry name" value="PyrdxlP-dep_Trfase_major"/>
</dbReference>
<keyword evidence="5" id="KW-0732">Signal</keyword>
<accession>A0A1H9GB06</accession>
<protein>
    <submittedName>
        <fullName evidence="7">Histidinol-phosphate aminotransferase</fullName>
    </submittedName>
</protein>
<dbReference type="Gene3D" id="3.40.640.10">
    <property type="entry name" value="Type I PLP-dependent aspartate aminotransferase-like (Major domain)"/>
    <property type="match status" value="1"/>
</dbReference>
<dbReference type="InParanoid" id="A0A1H9GB06"/>
<dbReference type="PANTHER" id="PTHR43643:SF3">
    <property type="entry name" value="HISTIDINOL-PHOSPHATE AMINOTRANSFERASE"/>
    <property type="match status" value="1"/>
</dbReference>
<evidence type="ECO:0000313" key="7">
    <source>
        <dbReference type="EMBL" id="SEQ47269.1"/>
    </source>
</evidence>
<evidence type="ECO:0000313" key="8">
    <source>
        <dbReference type="Proteomes" id="UP000199021"/>
    </source>
</evidence>
<feature type="chain" id="PRO_5011559899" evidence="5">
    <location>
        <begin position="33"/>
        <end position="395"/>
    </location>
</feature>
<dbReference type="OrthoDB" id="9813612at2"/>
<feature type="domain" description="Aminotransferase class I/classII large" evidence="6">
    <location>
        <begin position="67"/>
        <end position="388"/>
    </location>
</feature>
<dbReference type="Pfam" id="PF00155">
    <property type="entry name" value="Aminotran_1_2"/>
    <property type="match status" value="1"/>
</dbReference>
<dbReference type="SUPFAM" id="SSF53383">
    <property type="entry name" value="PLP-dependent transferases"/>
    <property type="match status" value="1"/>
</dbReference>
<dbReference type="AlphaFoldDB" id="A0A1H9GB06"/>
<dbReference type="InterPro" id="IPR015424">
    <property type="entry name" value="PyrdxlP-dep_Trfase"/>
</dbReference>
<name>A0A1H9GB06_9BACT</name>
<dbReference type="RefSeq" id="WP_090168146.1">
    <property type="nucleotide sequence ID" value="NZ_FOFB01000010.1"/>
</dbReference>
<comment type="similarity">
    <text evidence="1">Belongs to the class-II pyridoxal-phosphate-dependent aminotransferase family. Histidinol-phosphate aminotransferase subfamily.</text>
</comment>